<dbReference type="InterPro" id="IPR043132">
    <property type="entry name" value="BCAT-like_C"/>
</dbReference>
<accession>A0AAD1AC37</accession>
<dbReference type="PANTHER" id="PTHR42743">
    <property type="entry name" value="AMINO-ACID AMINOTRANSFERASE"/>
    <property type="match status" value="1"/>
</dbReference>
<dbReference type="InterPro" id="IPR050571">
    <property type="entry name" value="Class-IV_PLP-Dep_Aminotrnsfr"/>
</dbReference>
<feature type="compositionally biased region" description="Basic and acidic residues" evidence="2">
    <location>
        <begin position="1"/>
        <end position="13"/>
    </location>
</feature>
<evidence type="ECO:0000313" key="4">
    <source>
        <dbReference type="Proteomes" id="UP000283946"/>
    </source>
</evidence>
<dbReference type="GO" id="GO:0046394">
    <property type="term" value="P:carboxylic acid biosynthetic process"/>
    <property type="evidence" value="ECO:0007669"/>
    <property type="project" value="UniProtKB-ARBA"/>
</dbReference>
<proteinExistence type="inferred from homology"/>
<gene>
    <name evidence="3" type="ORF">C7V51_06120</name>
</gene>
<dbReference type="Gene3D" id="3.20.10.10">
    <property type="entry name" value="D-amino Acid Aminotransferase, subunit A, domain 2"/>
    <property type="match status" value="1"/>
</dbReference>
<dbReference type="Gene3D" id="3.30.470.10">
    <property type="match status" value="1"/>
</dbReference>
<evidence type="ECO:0000256" key="1">
    <source>
        <dbReference type="ARBA" id="ARBA00009320"/>
    </source>
</evidence>
<name>A0AAD1AC37_9MICO</name>
<evidence type="ECO:0000256" key="2">
    <source>
        <dbReference type="SAM" id="MobiDB-lite"/>
    </source>
</evidence>
<protein>
    <submittedName>
        <fullName evidence="3">Aminodeoxychorismate lyase</fullName>
    </submittedName>
</protein>
<reference evidence="3 4" key="1">
    <citation type="submission" date="2018-03" db="EMBL/GenBank/DDBJ databases">
        <title>Bacteriophage NCPPB3778 and a type I-E CRISPR drive the evolution of the US Biological Select Agent, Rathayibacter toxicus.</title>
        <authorList>
            <person name="Davis E.W.II."/>
            <person name="Tabima J.F."/>
            <person name="Weisberg A.J."/>
            <person name="Dantas Lopes L."/>
            <person name="Wiseman M.S."/>
            <person name="Wiseman M.S."/>
            <person name="Pupko T."/>
            <person name="Belcher M.S."/>
            <person name="Sechler A.J."/>
            <person name="Tancos M.A."/>
            <person name="Schroeder B.K."/>
            <person name="Murray T.D."/>
            <person name="Luster D.G."/>
            <person name="Schneider W.L."/>
            <person name="Rogers E."/>
            <person name="Andreote F.D."/>
            <person name="Grunwald N.J."/>
            <person name="Putnam M.L."/>
            <person name="Chang J.H."/>
        </authorList>
    </citation>
    <scope>NUCLEOTIDE SEQUENCE [LARGE SCALE GENOMIC DNA]</scope>
    <source>
        <strain evidence="3 4">NCCPB 2253</strain>
    </source>
</reference>
<dbReference type="AlphaFoldDB" id="A0AAD1AC37"/>
<dbReference type="Proteomes" id="UP000283946">
    <property type="component" value="Chromosome"/>
</dbReference>
<sequence>MARTLERRGRGERAPPPLSRRREQDGCVTDPVLVEIDSGVPLLRDPRAPLVHVDEAGYLRGDGVFETVAVLRGRPRALPEHLDRLDASARAIGLSIPEAAIWSRALDLAVAEHEAVDDLTVRFVAAYGRDDTARCTVRASPTPDARELRERGVAIVVLDRGYASGPLAPWLLGGVKTTSGAVTRAALREAAARGAEDVVWRTSDGLLLEGATSSLVLLVDGVLATPSSSGVLAGTTVERILALGVEHGLEPARRELPVAALTGAEAAWLVSSTRRAVPIRAVDDAVLPVHRELTATFETGLLA</sequence>
<dbReference type="InterPro" id="IPR036038">
    <property type="entry name" value="Aminotransferase-like"/>
</dbReference>
<organism evidence="3 4">
    <name type="scientific">Rathayibacter iranicus</name>
    <dbReference type="NCBI Taxonomy" id="59737"/>
    <lineage>
        <taxon>Bacteria</taxon>
        <taxon>Bacillati</taxon>
        <taxon>Actinomycetota</taxon>
        <taxon>Actinomycetes</taxon>
        <taxon>Micrococcales</taxon>
        <taxon>Microbacteriaceae</taxon>
        <taxon>Rathayibacter</taxon>
    </lineage>
</organism>
<dbReference type="SUPFAM" id="SSF56752">
    <property type="entry name" value="D-aminoacid aminotransferase-like PLP-dependent enzymes"/>
    <property type="match status" value="1"/>
</dbReference>
<dbReference type="InterPro" id="IPR043131">
    <property type="entry name" value="BCAT-like_N"/>
</dbReference>
<comment type="similarity">
    <text evidence="1">Belongs to the class-IV pyridoxal-phosphate-dependent aminotransferase family.</text>
</comment>
<dbReference type="PANTHER" id="PTHR42743:SF11">
    <property type="entry name" value="AMINODEOXYCHORISMATE LYASE"/>
    <property type="match status" value="1"/>
</dbReference>
<dbReference type="GO" id="GO:0005829">
    <property type="term" value="C:cytosol"/>
    <property type="evidence" value="ECO:0007669"/>
    <property type="project" value="TreeGrafter"/>
</dbReference>
<dbReference type="EMBL" id="CP028130">
    <property type="protein sequence ID" value="AZZ55502.1"/>
    <property type="molecule type" value="Genomic_DNA"/>
</dbReference>
<dbReference type="KEGG" id="ria:C7V51_06120"/>
<dbReference type="InterPro" id="IPR001544">
    <property type="entry name" value="Aminotrans_IV"/>
</dbReference>
<dbReference type="Pfam" id="PF01063">
    <property type="entry name" value="Aminotran_4"/>
    <property type="match status" value="1"/>
</dbReference>
<keyword evidence="3" id="KW-0456">Lyase</keyword>
<evidence type="ECO:0000313" key="3">
    <source>
        <dbReference type="EMBL" id="AZZ55502.1"/>
    </source>
</evidence>
<feature type="region of interest" description="Disordered" evidence="2">
    <location>
        <begin position="1"/>
        <end position="24"/>
    </location>
</feature>
<dbReference type="GO" id="GO:0016829">
    <property type="term" value="F:lyase activity"/>
    <property type="evidence" value="ECO:0007669"/>
    <property type="project" value="UniProtKB-KW"/>
</dbReference>